<evidence type="ECO:0000256" key="2">
    <source>
        <dbReference type="ARBA" id="ARBA00023315"/>
    </source>
</evidence>
<sequence>MIRKRLLEHDKAILELVQKLLLPYARVTQPNLKVDLKAIRKRLRSCEVFVHLNSGREVGGFIAIRHMKNTMYIDMLAIHSKYQGKGLGSRLLKHAERTAQLYGRNEIYLWVDDTNTHAQRFYASKRYEPVHYDKEIRCYMLKKHL</sequence>
<name>A0ABX0JF84_9BACL</name>
<dbReference type="EMBL" id="JAAOIW010000020">
    <property type="protein sequence ID" value="NHN34568.1"/>
    <property type="molecule type" value="Genomic_DNA"/>
</dbReference>
<accession>A0ABX0JF84</accession>
<gene>
    <name evidence="4" type="ORF">G9U52_32805</name>
</gene>
<evidence type="ECO:0000256" key="1">
    <source>
        <dbReference type="ARBA" id="ARBA00022679"/>
    </source>
</evidence>
<dbReference type="InterPro" id="IPR016181">
    <property type="entry name" value="Acyl_CoA_acyltransferase"/>
</dbReference>
<evidence type="ECO:0000313" key="5">
    <source>
        <dbReference type="Proteomes" id="UP001165962"/>
    </source>
</evidence>
<evidence type="ECO:0000313" key="4">
    <source>
        <dbReference type="EMBL" id="NHN34568.1"/>
    </source>
</evidence>
<protein>
    <submittedName>
        <fullName evidence="4">GNAT family N-acetyltransferase</fullName>
    </submittedName>
</protein>
<keyword evidence="5" id="KW-1185">Reference proteome</keyword>
<comment type="caution">
    <text evidence="4">The sequence shown here is derived from an EMBL/GenBank/DDBJ whole genome shotgun (WGS) entry which is preliminary data.</text>
</comment>
<keyword evidence="1" id="KW-0808">Transferase</keyword>
<organism evidence="4 5">
    <name type="scientific">Paenibacillus agricola</name>
    <dbReference type="NCBI Taxonomy" id="2716264"/>
    <lineage>
        <taxon>Bacteria</taxon>
        <taxon>Bacillati</taxon>
        <taxon>Bacillota</taxon>
        <taxon>Bacilli</taxon>
        <taxon>Bacillales</taxon>
        <taxon>Paenibacillaceae</taxon>
        <taxon>Paenibacillus</taxon>
    </lineage>
</organism>
<dbReference type="Pfam" id="PF00583">
    <property type="entry name" value="Acetyltransf_1"/>
    <property type="match status" value="1"/>
</dbReference>
<dbReference type="InterPro" id="IPR000182">
    <property type="entry name" value="GNAT_dom"/>
</dbReference>
<feature type="domain" description="N-acetyltransferase" evidence="3">
    <location>
        <begin position="1"/>
        <end position="145"/>
    </location>
</feature>
<dbReference type="InterPro" id="IPR050680">
    <property type="entry name" value="YpeA/RimI_acetyltransf"/>
</dbReference>
<dbReference type="CDD" id="cd04301">
    <property type="entry name" value="NAT_SF"/>
    <property type="match status" value="1"/>
</dbReference>
<dbReference type="PANTHER" id="PTHR43420">
    <property type="entry name" value="ACETYLTRANSFERASE"/>
    <property type="match status" value="1"/>
</dbReference>
<dbReference type="PROSITE" id="PS51186">
    <property type="entry name" value="GNAT"/>
    <property type="match status" value="1"/>
</dbReference>
<dbReference type="SUPFAM" id="SSF55729">
    <property type="entry name" value="Acyl-CoA N-acyltransferases (Nat)"/>
    <property type="match status" value="1"/>
</dbReference>
<keyword evidence="2" id="KW-0012">Acyltransferase</keyword>
<dbReference type="Gene3D" id="3.40.630.30">
    <property type="match status" value="1"/>
</dbReference>
<evidence type="ECO:0000259" key="3">
    <source>
        <dbReference type="PROSITE" id="PS51186"/>
    </source>
</evidence>
<dbReference type="RefSeq" id="WP_166155683.1">
    <property type="nucleotide sequence ID" value="NZ_JAAOIW010000020.1"/>
</dbReference>
<dbReference type="Proteomes" id="UP001165962">
    <property type="component" value="Unassembled WGS sequence"/>
</dbReference>
<proteinExistence type="predicted"/>
<reference evidence="4" key="1">
    <citation type="submission" date="2020-03" db="EMBL/GenBank/DDBJ databases">
        <title>Draft sequencing of Paenibacilllus sp. S3N08.</title>
        <authorList>
            <person name="Kim D.-U."/>
        </authorList>
    </citation>
    <scope>NUCLEOTIDE SEQUENCE</scope>
    <source>
        <strain evidence="4">S3N08</strain>
    </source>
</reference>